<dbReference type="AlphaFoldDB" id="A0A914CRB2"/>
<accession>A0A914CRB2</accession>
<reference evidence="3" key="1">
    <citation type="submission" date="2022-11" db="UniProtKB">
        <authorList>
            <consortium name="WormBaseParasite"/>
        </authorList>
    </citation>
    <scope>IDENTIFICATION</scope>
</reference>
<keyword evidence="2" id="KW-1185">Reference proteome</keyword>
<sequence>MGAKNLVILGIFAALFALSKAQNGTRGCNIGNFNNCSALTFGAYLGVTQADLWTDPSLFADQLANAYSVRANSVNDISLFCNVFAQFYNCLVNVQEFEVERCLGFLGFIDRGQSPANAYAFDGILTQMLFVCGPGFHMIEDPPIFDCIQNTWKNFRAQTNALMQAYIANITHDTTNACTYAKALQDGWKAIFASQKCQANNRASAGGFWACASMYAYTTAQFGHCRHQNTCEFAMTYTFIKDWVREDESGRVLVRIPPTWQQDTDGVWTLENEKWIDQNGNKI</sequence>
<evidence type="ECO:0000313" key="3">
    <source>
        <dbReference type="WBParaSite" id="ACRNAN_scaffold134.g17367.t1"/>
    </source>
</evidence>
<evidence type="ECO:0000313" key="2">
    <source>
        <dbReference type="Proteomes" id="UP000887540"/>
    </source>
</evidence>
<evidence type="ECO:0000256" key="1">
    <source>
        <dbReference type="SAM" id="SignalP"/>
    </source>
</evidence>
<dbReference type="WBParaSite" id="ACRNAN_scaffold134.g17367.t1">
    <property type="protein sequence ID" value="ACRNAN_scaffold134.g17367.t1"/>
    <property type="gene ID" value="ACRNAN_scaffold134.g17367"/>
</dbReference>
<feature type="signal peptide" evidence="1">
    <location>
        <begin position="1"/>
        <end position="21"/>
    </location>
</feature>
<proteinExistence type="predicted"/>
<dbReference type="Proteomes" id="UP000887540">
    <property type="component" value="Unplaced"/>
</dbReference>
<protein>
    <submittedName>
        <fullName evidence="3">Secreted protein</fullName>
    </submittedName>
</protein>
<keyword evidence="1" id="KW-0732">Signal</keyword>
<name>A0A914CRB2_9BILA</name>
<dbReference type="PANTHER" id="PTHR34311">
    <property type="entry name" value="PROTEIN CBG21698-RELATED"/>
    <property type="match status" value="1"/>
</dbReference>
<organism evidence="2 3">
    <name type="scientific">Acrobeloides nanus</name>
    <dbReference type="NCBI Taxonomy" id="290746"/>
    <lineage>
        <taxon>Eukaryota</taxon>
        <taxon>Metazoa</taxon>
        <taxon>Ecdysozoa</taxon>
        <taxon>Nematoda</taxon>
        <taxon>Chromadorea</taxon>
        <taxon>Rhabditida</taxon>
        <taxon>Tylenchina</taxon>
        <taxon>Cephalobomorpha</taxon>
        <taxon>Cephaloboidea</taxon>
        <taxon>Cephalobidae</taxon>
        <taxon>Acrobeloides</taxon>
    </lineage>
</organism>
<dbReference type="PANTHER" id="PTHR34311:SF4">
    <property type="entry name" value="NEMATODE SPECIFIC PEPTIDE FAMILY"/>
    <property type="match status" value="1"/>
</dbReference>
<feature type="chain" id="PRO_5037218698" evidence="1">
    <location>
        <begin position="22"/>
        <end position="283"/>
    </location>
</feature>